<accession>A0A0R3RNH5</accession>
<evidence type="ECO:0000313" key="2">
    <source>
        <dbReference type="Proteomes" id="UP000050640"/>
    </source>
</evidence>
<keyword evidence="1" id="KW-1133">Transmembrane helix</keyword>
<feature type="transmembrane region" description="Helical" evidence="1">
    <location>
        <begin position="15"/>
        <end position="36"/>
    </location>
</feature>
<evidence type="ECO:0000313" key="3">
    <source>
        <dbReference type="WBParaSite" id="EEL_0000303501-mRNA-1"/>
    </source>
</evidence>
<dbReference type="Proteomes" id="UP000050640">
    <property type="component" value="Unplaced"/>
</dbReference>
<sequence length="44" mass="5071">MQLYGNEVEKYLQRFLYPCIVVLGIAGNALNLTVLLNRSMRSRL</sequence>
<keyword evidence="1" id="KW-0472">Membrane</keyword>
<dbReference type="WBParaSite" id="EEL_0000303501-mRNA-1">
    <property type="protein sequence ID" value="EEL_0000303501-mRNA-1"/>
    <property type="gene ID" value="EEL_0000303501"/>
</dbReference>
<organism evidence="2 3">
    <name type="scientific">Elaeophora elaphi</name>
    <dbReference type="NCBI Taxonomy" id="1147741"/>
    <lineage>
        <taxon>Eukaryota</taxon>
        <taxon>Metazoa</taxon>
        <taxon>Ecdysozoa</taxon>
        <taxon>Nematoda</taxon>
        <taxon>Chromadorea</taxon>
        <taxon>Rhabditida</taxon>
        <taxon>Spirurina</taxon>
        <taxon>Spiruromorpha</taxon>
        <taxon>Filarioidea</taxon>
        <taxon>Onchocercidae</taxon>
        <taxon>Elaeophora</taxon>
    </lineage>
</organism>
<evidence type="ECO:0000256" key="1">
    <source>
        <dbReference type="SAM" id="Phobius"/>
    </source>
</evidence>
<keyword evidence="1" id="KW-0812">Transmembrane</keyword>
<dbReference type="AlphaFoldDB" id="A0A0R3RNH5"/>
<reference evidence="3" key="1">
    <citation type="submission" date="2017-02" db="UniProtKB">
        <authorList>
            <consortium name="WormBaseParasite"/>
        </authorList>
    </citation>
    <scope>IDENTIFICATION</scope>
</reference>
<name>A0A0R3RNH5_9BILA</name>
<keyword evidence="2" id="KW-1185">Reference proteome</keyword>
<proteinExistence type="predicted"/>
<dbReference type="PANTHER" id="PTHR46895:SF4">
    <property type="entry name" value="G-PROTEIN COUPLED RECEPTORS FAMILY 1 PROFILE DOMAIN-CONTAINING PROTEIN"/>
    <property type="match status" value="1"/>
</dbReference>
<dbReference type="PANTHER" id="PTHR46895">
    <property type="entry name" value="PROTEIN CBG20548-RELATED"/>
    <property type="match status" value="1"/>
</dbReference>
<protein>
    <submittedName>
        <fullName evidence="3">G_PROTEIN_RECEP_F1_2 domain-containing protein</fullName>
    </submittedName>
</protein>